<proteinExistence type="inferred from homology"/>
<evidence type="ECO:0000256" key="9">
    <source>
        <dbReference type="ARBA" id="ARBA00023010"/>
    </source>
</evidence>
<dbReference type="SMART" id="SM00958">
    <property type="entry name" value="SecA_PP_bind"/>
    <property type="match status" value="1"/>
</dbReference>
<dbReference type="PANTHER" id="PTHR30612">
    <property type="entry name" value="SECA INNER MEMBRANE COMPONENT OF SEC PROTEIN SECRETION SYSTEM"/>
    <property type="match status" value="1"/>
</dbReference>
<feature type="domain" description="Helicase C-terminal" evidence="14">
    <location>
        <begin position="513"/>
        <end position="668"/>
    </location>
</feature>
<keyword evidence="10 11" id="KW-0472">Membrane</keyword>
<evidence type="ECO:0000256" key="11">
    <source>
        <dbReference type="HAMAP-Rule" id="MF_01382"/>
    </source>
</evidence>
<evidence type="ECO:0000259" key="13">
    <source>
        <dbReference type="PROSITE" id="PS51192"/>
    </source>
</evidence>
<keyword evidence="4" id="KW-0997">Cell inner membrane</keyword>
<dbReference type="Gene3D" id="3.90.1440.10">
    <property type="entry name" value="SecA, preprotein cross-linking domain"/>
    <property type="match status" value="1"/>
</dbReference>
<evidence type="ECO:0000256" key="5">
    <source>
        <dbReference type="ARBA" id="ARBA00022741"/>
    </source>
</evidence>
<dbReference type="InterPro" id="IPR020937">
    <property type="entry name" value="SecA_CS"/>
</dbReference>
<accession>A0ABW2J1Z2</accession>
<dbReference type="InterPro" id="IPR027417">
    <property type="entry name" value="P-loop_NTPase"/>
</dbReference>
<feature type="domain" description="SecA family profile" evidence="15">
    <location>
        <begin position="72"/>
        <end position="665"/>
    </location>
</feature>
<dbReference type="PROSITE" id="PS51192">
    <property type="entry name" value="HELICASE_ATP_BIND_1"/>
    <property type="match status" value="1"/>
</dbReference>
<dbReference type="InterPro" id="IPR011130">
    <property type="entry name" value="SecA_preprotein_X-link_dom"/>
</dbReference>
<keyword evidence="2 11" id="KW-1003">Cell membrane</keyword>
<keyword evidence="5 11" id="KW-0547">Nucleotide-binding</keyword>
<keyword evidence="8 11" id="KW-1278">Translocase</keyword>
<dbReference type="Pfam" id="PF07517">
    <property type="entry name" value="SecA_DEAD"/>
    <property type="match status" value="1"/>
</dbReference>
<dbReference type="SMART" id="SM00957">
    <property type="entry name" value="SecA_DEAD"/>
    <property type="match status" value="1"/>
</dbReference>
<evidence type="ECO:0000259" key="14">
    <source>
        <dbReference type="PROSITE" id="PS51194"/>
    </source>
</evidence>
<evidence type="ECO:0000256" key="8">
    <source>
        <dbReference type="ARBA" id="ARBA00022967"/>
    </source>
</evidence>
<dbReference type="InterPro" id="IPR011115">
    <property type="entry name" value="SecA_DEAD"/>
</dbReference>
<dbReference type="Pfam" id="PF01043">
    <property type="entry name" value="SecA_PP_bind"/>
    <property type="match status" value="1"/>
</dbReference>
<evidence type="ECO:0000256" key="3">
    <source>
        <dbReference type="ARBA" id="ARBA00022490"/>
    </source>
</evidence>
<feature type="domain" description="Helicase ATP-binding" evidence="13">
    <location>
        <begin position="158"/>
        <end position="338"/>
    </location>
</feature>
<dbReference type="EC" id="7.4.2.8" evidence="11"/>
<comment type="catalytic activity">
    <reaction evidence="11">
        <text>ATP + H2O + cellular proteinSide 1 = ADP + phosphate + cellular proteinSide 2.</text>
        <dbReference type="EC" id="7.4.2.8"/>
    </reaction>
</comment>
<comment type="subcellular location">
    <subcellularLocation>
        <location evidence="11">Cell membrane</location>
        <topology evidence="11">Peripheral membrane protein</topology>
        <orientation evidence="11">Cytoplasmic side</orientation>
    </subcellularLocation>
    <subcellularLocation>
        <location evidence="11">Cytoplasm</location>
    </subcellularLocation>
    <text evidence="11">Distribution is 50-50.</text>
</comment>
<evidence type="ECO:0000313" key="16">
    <source>
        <dbReference type="EMBL" id="MFC7297136.1"/>
    </source>
</evidence>
<dbReference type="InterPro" id="IPR044722">
    <property type="entry name" value="SecA_SF2_C"/>
</dbReference>
<dbReference type="HAMAP" id="MF_01382">
    <property type="entry name" value="SecA"/>
    <property type="match status" value="1"/>
</dbReference>
<dbReference type="InterPro" id="IPR001650">
    <property type="entry name" value="Helicase_C-like"/>
</dbReference>
<dbReference type="PROSITE" id="PS01312">
    <property type="entry name" value="SECA"/>
    <property type="match status" value="1"/>
</dbReference>
<dbReference type="Proteomes" id="UP001596379">
    <property type="component" value="Unassembled WGS sequence"/>
</dbReference>
<dbReference type="InterPro" id="IPR014001">
    <property type="entry name" value="Helicase_ATP-bd"/>
</dbReference>
<dbReference type="InterPro" id="IPR000185">
    <property type="entry name" value="SecA"/>
</dbReference>
<evidence type="ECO:0000256" key="10">
    <source>
        <dbReference type="ARBA" id="ARBA00023136"/>
    </source>
</evidence>
<feature type="binding site" evidence="11">
    <location>
        <position position="156"/>
    </location>
    <ligand>
        <name>ATP</name>
        <dbReference type="ChEBI" id="CHEBI:30616"/>
    </ligand>
</feature>
<evidence type="ECO:0000256" key="4">
    <source>
        <dbReference type="ARBA" id="ARBA00022519"/>
    </source>
</evidence>
<evidence type="ECO:0000313" key="17">
    <source>
        <dbReference type="Proteomes" id="UP001596379"/>
    </source>
</evidence>
<dbReference type="PROSITE" id="PS51194">
    <property type="entry name" value="HELICASE_CTER"/>
    <property type="match status" value="1"/>
</dbReference>
<keyword evidence="1 11" id="KW-0813">Transport</keyword>
<comment type="function">
    <text evidence="11">Part of the Sec protein translocase complex. Interacts with the SecYEG preprotein conducting channel. Has a central role in coupling the hydrolysis of ATP to the transfer of proteins into and across the cell membrane, serving both as a receptor for the preprotein-SecB complex and as an ATP-driven molecular motor driving the stepwise translocation of polypeptide chains across the membrane.</text>
</comment>
<dbReference type="Gene3D" id="3.40.50.300">
    <property type="entry name" value="P-loop containing nucleotide triphosphate hydrolases"/>
    <property type="match status" value="2"/>
</dbReference>
<organism evidence="16 17">
    <name type="scientific">Herminiimonas aquatilis</name>
    <dbReference type="NCBI Taxonomy" id="345342"/>
    <lineage>
        <taxon>Bacteria</taxon>
        <taxon>Pseudomonadati</taxon>
        <taxon>Pseudomonadota</taxon>
        <taxon>Betaproteobacteria</taxon>
        <taxon>Burkholderiales</taxon>
        <taxon>Oxalobacteraceae</taxon>
        <taxon>Herminiimonas</taxon>
    </lineage>
</organism>
<comment type="subunit">
    <text evidence="11">Monomer and homodimer. Part of the essential Sec protein translocation apparatus which comprises SecA, SecYEG and auxiliary proteins SecDF-YajC and YidC.</text>
</comment>
<feature type="binding site" evidence="11">
    <location>
        <begin position="174"/>
        <end position="178"/>
    </location>
    <ligand>
        <name>ATP</name>
        <dbReference type="ChEBI" id="CHEBI:30616"/>
    </ligand>
</feature>
<evidence type="ECO:0000256" key="2">
    <source>
        <dbReference type="ARBA" id="ARBA00022475"/>
    </source>
</evidence>
<protein>
    <recommendedName>
        <fullName evidence="11">Protein translocase subunit SecA</fullName>
        <ecNumber evidence="11">7.4.2.8</ecNumber>
    </recommendedName>
</protein>
<dbReference type="SUPFAM" id="SSF52540">
    <property type="entry name" value="P-loop containing nucleoside triphosphate hydrolases"/>
    <property type="match status" value="2"/>
</dbReference>
<evidence type="ECO:0000256" key="6">
    <source>
        <dbReference type="ARBA" id="ARBA00022840"/>
    </source>
</evidence>
<gene>
    <name evidence="11" type="primary">secA</name>
    <name evidence="16" type="ORF">ACFQO0_01650</name>
</gene>
<dbReference type="Pfam" id="PF21090">
    <property type="entry name" value="P-loop_SecA"/>
    <property type="match status" value="2"/>
</dbReference>
<feature type="region of interest" description="Disordered" evidence="12">
    <location>
        <begin position="1"/>
        <end position="22"/>
    </location>
</feature>
<dbReference type="EMBL" id="JBHTCC010000001">
    <property type="protein sequence ID" value="MFC7297136.1"/>
    <property type="molecule type" value="Genomic_DNA"/>
</dbReference>
<reference evidence="17" key="1">
    <citation type="journal article" date="2019" name="Int. J. Syst. Evol. Microbiol.">
        <title>The Global Catalogue of Microorganisms (GCM) 10K type strain sequencing project: providing services to taxonomists for standard genome sequencing and annotation.</title>
        <authorList>
            <consortium name="The Broad Institute Genomics Platform"/>
            <consortium name="The Broad Institute Genome Sequencing Center for Infectious Disease"/>
            <person name="Wu L."/>
            <person name="Ma J."/>
        </authorList>
    </citation>
    <scope>NUCLEOTIDE SEQUENCE [LARGE SCALE GENOMIC DNA]</scope>
    <source>
        <strain evidence="17">CCUG 36956</strain>
    </source>
</reference>
<evidence type="ECO:0000256" key="7">
    <source>
        <dbReference type="ARBA" id="ARBA00022927"/>
    </source>
</evidence>
<keyword evidence="3 11" id="KW-0963">Cytoplasm</keyword>
<dbReference type="InterPro" id="IPR014018">
    <property type="entry name" value="SecA_motor_DEAD"/>
</dbReference>
<dbReference type="InterPro" id="IPR036670">
    <property type="entry name" value="SecA_X-link_sf"/>
</dbReference>
<dbReference type="PROSITE" id="PS51196">
    <property type="entry name" value="SECA_MOTOR_DEAD"/>
    <property type="match status" value="1"/>
</dbReference>
<comment type="caution">
    <text evidence="16">The sequence shown here is derived from an EMBL/GenBank/DDBJ whole genome shotgun (WGS) entry which is preliminary data.</text>
</comment>
<keyword evidence="6 11" id="KW-0067">ATP-binding</keyword>
<comment type="similarity">
    <text evidence="11">Belongs to the SecA family.</text>
</comment>
<sequence>MSNQVQTIPEFDPELDGDLPNQDHPVASKLQRLKDGLRANIEFMLRPQLTRFDQIYPERDEPEADQLLDRIGNALTGTIVRKLRARPKRVHAIVDQVAPFEAPLRELDGEGLRELARELTRKLRREGMKDELVAHAFALVRETSDRIHGMRHFNSQLIGGWVMLQGMIAEMETGEGKTLTATLPACTAALAGRPVHVITVNDYLVERDHALMQPVYAALGISSAAVTSEMSHEERQLAYACDVVYCTNKTVVFDYLRDRIVLGTQSDSLHLKLEKVYGGDAAKSRIRRLLLRGLSFAIVDEADSVLADEAGTPLIISAEVSSPDEALFAGQAIELAQQLVEGLHYRILRGERRIEMQEEGHQRVIDLSKSLGGVWSITLRREEMINQALTALLLFSRDEQYLVRDGKIQVIDEFTGRVMADRSWGQGLHQLIEVKEGLEVTARREPLARISYQRFFRRYQHLSGMSGTASEVAAELGSIYGLGVVKVPTNRPSLRMTHPDRVFATDEEKWACVLERILHHHQRGAPILVGTRSVVSSELLSQKLDERGIAHKVLNAKQDGEEADIVADAGHVGRITIATNMAGRGTDIKLREGAAELGGLHVILSERHEAGRIDRQIAGRCARQGDPGNVEAILSLEDSLLVPYNNGLSALVLRRLVSRFSDKKEMLHAKWIRYAQKRTERSQSRIRKSLLKADKQMGDILSFSGRAE</sequence>
<dbReference type="RefSeq" id="WP_382232308.1">
    <property type="nucleotide sequence ID" value="NZ_JBHTCC010000001.1"/>
</dbReference>
<evidence type="ECO:0000259" key="15">
    <source>
        <dbReference type="PROSITE" id="PS51196"/>
    </source>
</evidence>
<keyword evidence="17" id="KW-1185">Reference proteome</keyword>
<keyword evidence="7 11" id="KW-0653">Protein transport</keyword>
<feature type="binding site" evidence="11">
    <location>
        <position position="587"/>
    </location>
    <ligand>
        <name>ATP</name>
        <dbReference type="ChEBI" id="CHEBI:30616"/>
    </ligand>
</feature>
<evidence type="ECO:0000256" key="1">
    <source>
        <dbReference type="ARBA" id="ARBA00022448"/>
    </source>
</evidence>
<dbReference type="PRINTS" id="PR00906">
    <property type="entry name" value="SECA"/>
</dbReference>
<dbReference type="SUPFAM" id="SSF81767">
    <property type="entry name" value="Pre-protein crosslinking domain of SecA"/>
    <property type="match status" value="1"/>
</dbReference>
<dbReference type="CDD" id="cd18803">
    <property type="entry name" value="SF2_C_secA"/>
    <property type="match status" value="1"/>
</dbReference>
<keyword evidence="9 11" id="KW-0811">Translocation</keyword>
<dbReference type="PANTHER" id="PTHR30612:SF0">
    <property type="entry name" value="CHLOROPLAST PROTEIN-TRANSPORTING ATPASE"/>
    <property type="match status" value="1"/>
</dbReference>
<evidence type="ECO:0000256" key="12">
    <source>
        <dbReference type="SAM" id="MobiDB-lite"/>
    </source>
</evidence>
<dbReference type="CDD" id="cd17928">
    <property type="entry name" value="DEXDc_SecA"/>
    <property type="match status" value="1"/>
</dbReference>
<name>A0ABW2J1Z2_9BURK</name>